<proteinExistence type="predicted"/>
<dbReference type="OrthoDB" id="5391496at2759"/>
<reference evidence="1" key="1">
    <citation type="journal article" date="2020" name="Stud. Mycol.">
        <title>101 Dothideomycetes genomes: a test case for predicting lifestyles and emergence of pathogens.</title>
        <authorList>
            <person name="Haridas S."/>
            <person name="Albert R."/>
            <person name="Binder M."/>
            <person name="Bloem J."/>
            <person name="Labutti K."/>
            <person name="Salamov A."/>
            <person name="Andreopoulos B."/>
            <person name="Baker S."/>
            <person name="Barry K."/>
            <person name="Bills G."/>
            <person name="Bluhm B."/>
            <person name="Cannon C."/>
            <person name="Castanera R."/>
            <person name="Culley D."/>
            <person name="Daum C."/>
            <person name="Ezra D."/>
            <person name="Gonzalez J."/>
            <person name="Henrissat B."/>
            <person name="Kuo A."/>
            <person name="Liang C."/>
            <person name="Lipzen A."/>
            <person name="Lutzoni F."/>
            <person name="Magnuson J."/>
            <person name="Mondo S."/>
            <person name="Nolan M."/>
            <person name="Ohm R."/>
            <person name="Pangilinan J."/>
            <person name="Park H.-J."/>
            <person name="Ramirez L."/>
            <person name="Alfaro M."/>
            <person name="Sun H."/>
            <person name="Tritt A."/>
            <person name="Yoshinaga Y."/>
            <person name="Zwiers L.-H."/>
            <person name="Turgeon B."/>
            <person name="Goodwin S."/>
            <person name="Spatafora J."/>
            <person name="Crous P."/>
            <person name="Grigoriev I."/>
        </authorList>
    </citation>
    <scope>NUCLEOTIDE SEQUENCE</scope>
    <source>
        <strain evidence="1">CBS 175.79</strain>
    </source>
</reference>
<sequence>MSTKNIILPPLTLPEFLCHVADTQPDSGVTILIICSTREAFLGTLSQALTEQQPEEAKEIEALRRLTVPTLQNLLTAKHIKVVFCATVQHLLAYLTGLQLEEGRGVFRPESTGANARIIVVNPLTLHIHTPLYSAQGLSRTFAAAAEAASREGVAKLLVVECIRMHGDDEMDQMEGLESLATVEEGTEQSSFTRDNHDPWEEEVPILNVSARRFGSGGSERLWAGRTVKVKRVAARWFRFQQKLA</sequence>
<dbReference type="RefSeq" id="XP_033378277.1">
    <property type="nucleotide sequence ID" value="XM_033529361.1"/>
</dbReference>
<evidence type="ECO:0000313" key="2">
    <source>
        <dbReference type="Proteomes" id="UP000799778"/>
    </source>
</evidence>
<dbReference type="EMBL" id="ML978077">
    <property type="protein sequence ID" value="KAF2009938.1"/>
    <property type="molecule type" value="Genomic_DNA"/>
</dbReference>
<dbReference type="Proteomes" id="UP000799778">
    <property type="component" value="Unassembled WGS sequence"/>
</dbReference>
<evidence type="ECO:0000313" key="1">
    <source>
        <dbReference type="EMBL" id="KAF2009938.1"/>
    </source>
</evidence>
<name>A0A6A5XAD1_9PLEO</name>
<organism evidence="1 2">
    <name type="scientific">Aaosphaeria arxii CBS 175.79</name>
    <dbReference type="NCBI Taxonomy" id="1450172"/>
    <lineage>
        <taxon>Eukaryota</taxon>
        <taxon>Fungi</taxon>
        <taxon>Dikarya</taxon>
        <taxon>Ascomycota</taxon>
        <taxon>Pezizomycotina</taxon>
        <taxon>Dothideomycetes</taxon>
        <taxon>Pleosporomycetidae</taxon>
        <taxon>Pleosporales</taxon>
        <taxon>Pleosporales incertae sedis</taxon>
        <taxon>Aaosphaeria</taxon>
    </lineage>
</organism>
<dbReference type="AlphaFoldDB" id="A0A6A5XAD1"/>
<keyword evidence="2" id="KW-1185">Reference proteome</keyword>
<dbReference type="GeneID" id="54286758"/>
<gene>
    <name evidence="1" type="ORF">BU24DRAFT_427970</name>
</gene>
<protein>
    <submittedName>
        <fullName evidence="1">Uncharacterized protein</fullName>
    </submittedName>
</protein>
<accession>A0A6A5XAD1</accession>